<comment type="similarity">
    <text evidence="8">Belongs to the PpiD chaperone family.</text>
</comment>
<keyword evidence="7" id="KW-0143">Chaperone</keyword>
<keyword evidence="6 13" id="KW-0472">Membrane</keyword>
<dbReference type="Gene3D" id="1.10.4030.10">
    <property type="entry name" value="Porin chaperone SurA, peptide-binding domain"/>
    <property type="match status" value="1"/>
</dbReference>
<evidence type="ECO:0000259" key="14">
    <source>
        <dbReference type="PROSITE" id="PS50198"/>
    </source>
</evidence>
<dbReference type="EMBL" id="JAEPCR010000130">
    <property type="protein sequence ID" value="MCG7980573.1"/>
    <property type="molecule type" value="Genomic_DNA"/>
</dbReference>
<dbReference type="AlphaFoldDB" id="A0A9E4NNK5"/>
<dbReference type="InterPro" id="IPR023058">
    <property type="entry name" value="PPIase_PpiC_CS"/>
</dbReference>
<proteinExistence type="inferred from homology"/>
<evidence type="ECO:0000256" key="4">
    <source>
        <dbReference type="ARBA" id="ARBA00022692"/>
    </source>
</evidence>
<dbReference type="Pfam" id="PF13616">
    <property type="entry name" value="Rotamase_3"/>
    <property type="match status" value="1"/>
</dbReference>
<evidence type="ECO:0000256" key="5">
    <source>
        <dbReference type="ARBA" id="ARBA00022989"/>
    </source>
</evidence>
<evidence type="ECO:0000256" key="1">
    <source>
        <dbReference type="ARBA" id="ARBA00004382"/>
    </source>
</evidence>
<reference evidence="15" key="1">
    <citation type="journal article" date="2021" name="Proc. Natl. Acad. Sci. U.S.A.">
        <title>Global biogeography of chemosynthetic symbionts reveals both localized and globally distributed symbiont groups. .</title>
        <authorList>
            <person name="Osvatic J.T."/>
            <person name="Wilkins L.G.E."/>
            <person name="Leibrecht L."/>
            <person name="Leray M."/>
            <person name="Zauner S."/>
            <person name="Polzin J."/>
            <person name="Camacho Y."/>
            <person name="Gros O."/>
            <person name="van Gils J.A."/>
            <person name="Eisen J.A."/>
            <person name="Petersen J.M."/>
            <person name="Yuen B."/>
        </authorList>
    </citation>
    <scope>NUCLEOTIDE SEQUENCE</scope>
    <source>
        <strain evidence="15">MAGclacostrist055</strain>
    </source>
</reference>
<dbReference type="InterPro" id="IPR027304">
    <property type="entry name" value="Trigger_fact/SurA_dom_sf"/>
</dbReference>
<keyword evidence="12" id="KW-0175">Coiled coil</keyword>
<feature type="domain" description="PpiC" evidence="14">
    <location>
        <begin position="265"/>
        <end position="367"/>
    </location>
</feature>
<feature type="transmembrane region" description="Helical" evidence="13">
    <location>
        <begin position="12"/>
        <end position="30"/>
    </location>
</feature>
<dbReference type="InterPro" id="IPR046357">
    <property type="entry name" value="PPIase_dom_sf"/>
</dbReference>
<dbReference type="SUPFAM" id="SSF54534">
    <property type="entry name" value="FKBP-like"/>
    <property type="match status" value="1"/>
</dbReference>
<keyword evidence="2" id="KW-1003">Cell membrane</keyword>
<comment type="subcellular location">
    <subcellularLocation>
        <location evidence="1">Cell inner membrane</location>
        <topology evidence="1">Single-pass type II membrane protein</topology>
        <orientation evidence="1">Periplasmic side</orientation>
    </subcellularLocation>
</comment>
<dbReference type="SUPFAM" id="SSF109998">
    <property type="entry name" value="Triger factor/SurA peptide-binding domain-like"/>
    <property type="match status" value="1"/>
</dbReference>
<gene>
    <name evidence="15" type="ORF">JAY77_20795</name>
</gene>
<keyword evidence="11" id="KW-0413">Isomerase</keyword>
<dbReference type="PROSITE" id="PS50198">
    <property type="entry name" value="PPIC_PPIASE_2"/>
    <property type="match status" value="1"/>
</dbReference>
<dbReference type="GO" id="GO:0005886">
    <property type="term" value="C:plasma membrane"/>
    <property type="evidence" value="ECO:0007669"/>
    <property type="project" value="UniProtKB-SubCell"/>
</dbReference>
<evidence type="ECO:0000313" key="15">
    <source>
        <dbReference type="EMBL" id="MCG7980573.1"/>
    </source>
</evidence>
<dbReference type="PANTHER" id="PTHR47529">
    <property type="entry name" value="PEPTIDYL-PROLYL CIS-TRANS ISOMERASE D"/>
    <property type="match status" value="1"/>
</dbReference>
<evidence type="ECO:0000256" key="2">
    <source>
        <dbReference type="ARBA" id="ARBA00022475"/>
    </source>
</evidence>
<keyword evidence="3" id="KW-0997">Cell inner membrane</keyword>
<sequence>MLQVIRDKAQGWIAWAIVILISIPFALWGIQSYLGVGSEPIAATVNGAEINERTLDNQYQRFRQQLREQLGAAYRPEMFDDTRMRKEVLNRLIRDELVQQTSNRMGLRAGSNMIQASILSMPTFQKDGRYDQQTYERALRLQGLSPAGFEDRVRRALVAEQLSQAVNAGSFVTPKELNESQRLLKQTRELSYFVVPASDFKLSDELSDDEIKAYYEANQSAFISPEKVKVEYILLDAGTAGGTIDVDEERLRGYYENNQDEFGLPEQRQASHILILAAADADQSTVDEAKAKIDALAERVRNGESFEELAKQNSQDPGSAASGGDLGFFGKGIMDPAFESAVYALQEGGVSEPVRTSFGFHLIKLTGIKDGTVKPFEEARTEIEAAYRKFEGERLYFELAEQLADLSYEDPGSLESAASVLELSIQQSDWITREQGAGVFANLKVRTAAYSDDVLKEHNNSELIEIDGTSSLVLRVLDHQESSVLPLDEVKQQITETLQQQKAEQQAQAEAEKRMAEMAAGAPLSDVAESYAVTGPMTVDRNDRQIPPGLSSALFRTAKPAAGGSSPGTARLAGGDFAVYLLTGVTEGSADDKSNLQQQESLRRMLGRDHYEMVLTDLESRADIEILLNTDSE</sequence>
<keyword evidence="5 13" id="KW-1133">Transmembrane helix</keyword>
<comment type="caution">
    <text evidence="15">The sequence shown here is derived from an EMBL/GenBank/DDBJ whole genome shotgun (WGS) entry which is preliminary data.</text>
</comment>
<dbReference type="Proteomes" id="UP000886674">
    <property type="component" value="Unassembled WGS sequence"/>
</dbReference>
<organism evidence="15 16">
    <name type="scientific">Candidatus Thiodiazotropha taylori</name>
    <dbReference type="NCBI Taxonomy" id="2792791"/>
    <lineage>
        <taxon>Bacteria</taxon>
        <taxon>Pseudomonadati</taxon>
        <taxon>Pseudomonadota</taxon>
        <taxon>Gammaproteobacteria</taxon>
        <taxon>Chromatiales</taxon>
        <taxon>Sedimenticolaceae</taxon>
        <taxon>Candidatus Thiodiazotropha</taxon>
    </lineage>
</organism>
<feature type="coiled-coil region" evidence="12">
    <location>
        <begin position="487"/>
        <end position="515"/>
    </location>
</feature>
<evidence type="ECO:0000313" key="16">
    <source>
        <dbReference type="Proteomes" id="UP000886674"/>
    </source>
</evidence>
<evidence type="ECO:0000256" key="11">
    <source>
        <dbReference type="PROSITE-ProRule" id="PRU00278"/>
    </source>
</evidence>
<dbReference type="PANTHER" id="PTHR47529:SF1">
    <property type="entry name" value="PERIPLASMIC CHAPERONE PPID"/>
    <property type="match status" value="1"/>
</dbReference>
<dbReference type="PROSITE" id="PS01096">
    <property type="entry name" value="PPIC_PPIASE_1"/>
    <property type="match status" value="1"/>
</dbReference>
<evidence type="ECO:0000256" key="7">
    <source>
        <dbReference type="ARBA" id="ARBA00023186"/>
    </source>
</evidence>
<evidence type="ECO:0000256" key="12">
    <source>
        <dbReference type="SAM" id="Coils"/>
    </source>
</evidence>
<dbReference type="InterPro" id="IPR000297">
    <property type="entry name" value="PPIase_PpiC"/>
</dbReference>
<evidence type="ECO:0000256" key="9">
    <source>
        <dbReference type="ARBA" id="ARBA00040743"/>
    </source>
</evidence>
<evidence type="ECO:0000256" key="6">
    <source>
        <dbReference type="ARBA" id="ARBA00023136"/>
    </source>
</evidence>
<accession>A0A9E4NNK5</accession>
<keyword evidence="11" id="KW-0697">Rotamase</keyword>
<protein>
    <recommendedName>
        <fullName evidence="9">Periplasmic chaperone PpiD</fullName>
    </recommendedName>
    <alternativeName>
        <fullName evidence="10">Periplasmic folding chaperone</fullName>
    </alternativeName>
</protein>
<keyword evidence="4 13" id="KW-0812">Transmembrane</keyword>
<dbReference type="InterPro" id="IPR052029">
    <property type="entry name" value="PpiD_chaperone"/>
</dbReference>
<evidence type="ECO:0000256" key="3">
    <source>
        <dbReference type="ARBA" id="ARBA00022519"/>
    </source>
</evidence>
<dbReference type="GO" id="GO:0003755">
    <property type="term" value="F:peptidyl-prolyl cis-trans isomerase activity"/>
    <property type="evidence" value="ECO:0007669"/>
    <property type="project" value="UniProtKB-KW"/>
</dbReference>
<evidence type="ECO:0000256" key="10">
    <source>
        <dbReference type="ARBA" id="ARBA00042775"/>
    </source>
</evidence>
<dbReference type="Gene3D" id="3.10.50.40">
    <property type="match status" value="1"/>
</dbReference>
<evidence type="ECO:0000256" key="13">
    <source>
        <dbReference type="SAM" id="Phobius"/>
    </source>
</evidence>
<name>A0A9E4NNK5_9GAMM</name>
<dbReference type="Pfam" id="PF13624">
    <property type="entry name" value="SurA_N_3"/>
    <property type="match status" value="1"/>
</dbReference>
<evidence type="ECO:0000256" key="8">
    <source>
        <dbReference type="ARBA" id="ARBA00038408"/>
    </source>
</evidence>